<evidence type="ECO:0000313" key="2">
    <source>
        <dbReference type="Proteomes" id="UP000622547"/>
    </source>
</evidence>
<dbReference type="AlphaFoldDB" id="A0A8J3XIA6"/>
<keyword evidence="2" id="KW-1185">Reference proteome</keyword>
<evidence type="ECO:0000313" key="1">
    <source>
        <dbReference type="EMBL" id="GII42169.1"/>
    </source>
</evidence>
<name>A0A8J3XIA6_9ACTN</name>
<gene>
    <name evidence="1" type="ORF">Pph01_71720</name>
</gene>
<proteinExistence type="predicted"/>
<accession>A0A8J3XIA6</accession>
<sequence>MSVASWLDREAMTTIQYSGKAETTIVTISTILVSGVAFQRSEPPARFARGLRVSAGAESVVTFYPRSGG</sequence>
<comment type="caution">
    <text evidence="1">The sequence shown here is derived from an EMBL/GenBank/DDBJ whole genome shotgun (WGS) entry which is preliminary data.</text>
</comment>
<dbReference type="EMBL" id="BOOP01000040">
    <property type="protein sequence ID" value="GII42169.1"/>
    <property type="molecule type" value="Genomic_DNA"/>
</dbReference>
<dbReference type="Proteomes" id="UP000622547">
    <property type="component" value="Unassembled WGS sequence"/>
</dbReference>
<organism evidence="1 2">
    <name type="scientific">Planotetraspora phitsanulokensis</name>
    <dbReference type="NCBI Taxonomy" id="575192"/>
    <lineage>
        <taxon>Bacteria</taxon>
        <taxon>Bacillati</taxon>
        <taxon>Actinomycetota</taxon>
        <taxon>Actinomycetes</taxon>
        <taxon>Streptosporangiales</taxon>
        <taxon>Streptosporangiaceae</taxon>
        <taxon>Planotetraspora</taxon>
    </lineage>
</organism>
<reference evidence="1 2" key="1">
    <citation type="submission" date="2021-01" db="EMBL/GenBank/DDBJ databases">
        <title>Whole genome shotgun sequence of Planotetraspora phitsanulokensis NBRC 104273.</title>
        <authorList>
            <person name="Komaki H."/>
            <person name="Tamura T."/>
        </authorList>
    </citation>
    <scope>NUCLEOTIDE SEQUENCE [LARGE SCALE GENOMIC DNA]</scope>
    <source>
        <strain evidence="1 2">NBRC 104273</strain>
    </source>
</reference>
<protein>
    <submittedName>
        <fullName evidence="1">Uncharacterized protein</fullName>
    </submittedName>
</protein>